<dbReference type="Proteomes" id="UP000239001">
    <property type="component" value="Unassembled WGS sequence"/>
</dbReference>
<feature type="region of interest" description="Disordered" evidence="5">
    <location>
        <begin position="17"/>
        <end position="36"/>
    </location>
</feature>
<evidence type="ECO:0000256" key="1">
    <source>
        <dbReference type="ARBA" id="ARBA00022741"/>
    </source>
</evidence>
<keyword evidence="1" id="KW-0547">Nucleotide-binding</keyword>
<dbReference type="PANTHER" id="PTHR35372:SF2">
    <property type="entry name" value="SF3 HELICASE DOMAIN-CONTAINING PROTEIN"/>
    <property type="match status" value="1"/>
</dbReference>
<feature type="compositionally biased region" description="Polar residues" evidence="5">
    <location>
        <begin position="23"/>
        <end position="34"/>
    </location>
</feature>
<protein>
    <submittedName>
        <fullName evidence="7">DNA primase</fullName>
    </submittedName>
</protein>
<evidence type="ECO:0000256" key="5">
    <source>
        <dbReference type="SAM" id="MobiDB-lite"/>
    </source>
</evidence>
<comment type="caution">
    <text evidence="7">The sequence shown here is derived from an EMBL/GenBank/DDBJ whole genome shotgun (WGS) entry which is preliminary data.</text>
</comment>
<keyword evidence="3" id="KW-0067">ATP-binding</keyword>
<keyword evidence="4" id="KW-0175">Coiled coil</keyword>
<sequence>MLESYFTQTDGLLATKQEEPLSVLSSPTTQSPTSEWVDGSEIASSLTSKWLSCISDPEEIATLLNWTYYAHTGGWYVKSVNPKTGKYANHGQFKPAVPLELDRKPQKYFSFPKGKGTEPLFAPMILELWMEIADRYNIPIENDDIIESRLDMGFWLWVMKHPEIPIAITEGAKKAACLLSHGEIAIALTGVWNGQIGKGKALHPALVPFIVPGRCVNLVFDSDLTIKAQVEAALIQFGRLCKLSKAEVFIVQWDLKLGKGIDDFIVLNGEEKYQELLRNPIAYREWLQSLEVQVTPSTPQNSKKPPTPDLIARSLKEKYLDKWLWDNEHKTWQEYERKQKGVWNPVDDLYISVQVNLILEARGISGYGASYLKNIVELLRHQLYCHEWGEQKTLLPFLDGVLDSETGQFSPHAPGHRLTWVLPRNYTLLNTNWGSIDRWLDEAVAGDMHHKRLVLCFAAAILRRRSDLQKFLHVIGLGGSGKTTLMNLFVAVVGEQNTASLDLETLNEKDAIADLLGKVLLIFPDQDSCGKQVSNFKKITGQDLLRGRKLYKDAFNFRFNGMVAITSNQPIFHAGSGRWLTRRALMVPFRQIICDEKVRDLEKEFESELSAFTHYLLSIPESEIEAVLRGIAGGQKISLTLWESQVRSDGLASWVNEHLIHDPLAKTQIGSNAREWNDDHYNPDSSTLFGSYCWNCRNTLRSPLTKENFSANLLELLSATLGWQVEKKKSNGMMVISGVRLRTNSDSDRLTIEEQLQGGYLGGGQGDQGDLKALPSLAQGDQGDQGDLMNQIKKLELVNQSLLERLRLLEGKNTVLDQEINRERKPSLVSLTLTEQEIQASLEPSVQLSSEASPNYSSYPHRTSNDIRAKKNRAERCKELMLLCSTSEEIEQFKSEGGFSKSEIEWVYSYLLSGEQQAKVDEAEIAQQMNLFEEINHDFQQLLTAIDVELGRVEWSISQAKEYVMSTYHQRSRKLLSDRQLIEFWQYLKNL</sequence>
<evidence type="ECO:0000256" key="4">
    <source>
        <dbReference type="SAM" id="Coils"/>
    </source>
</evidence>
<evidence type="ECO:0000313" key="7">
    <source>
        <dbReference type="EMBL" id="PSF28491.1"/>
    </source>
</evidence>
<keyword evidence="8" id="KW-1185">Reference proteome</keyword>
<dbReference type="InterPro" id="IPR051620">
    <property type="entry name" value="ORF904-like_C"/>
</dbReference>
<reference evidence="7 8" key="2">
    <citation type="submission" date="2018-03" db="EMBL/GenBank/DDBJ databases">
        <authorList>
            <person name="Keele B.F."/>
        </authorList>
    </citation>
    <scope>NUCLEOTIDE SEQUENCE [LARGE SCALE GENOMIC DNA]</scope>
    <source>
        <strain evidence="7 8">CCALA 016</strain>
    </source>
</reference>
<dbReference type="EMBL" id="PXOH01000074">
    <property type="protein sequence ID" value="PSF28491.1"/>
    <property type="molecule type" value="Genomic_DNA"/>
</dbReference>
<dbReference type="GO" id="GO:0005524">
    <property type="term" value="F:ATP binding"/>
    <property type="evidence" value="ECO:0007669"/>
    <property type="project" value="UniProtKB-KW"/>
</dbReference>
<evidence type="ECO:0000256" key="2">
    <source>
        <dbReference type="ARBA" id="ARBA00022801"/>
    </source>
</evidence>
<dbReference type="OrthoDB" id="505390at2"/>
<evidence type="ECO:0000259" key="6">
    <source>
        <dbReference type="PROSITE" id="PS51206"/>
    </source>
</evidence>
<name>A0A2T1LQT4_9CHRO</name>
<proteinExistence type="predicted"/>
<dbReference type="Pfam" id="PF12965">
    <property type="entry name" value="DUF3854"/>
    <property type="match status" value="1"/>
</dbReference>
<feature type="domain" description="SF3 helicase" evidence="6">
    <location>
        <begin position="435"/>
        <end position="602"/>
    </location>
</feature>
<dbReference type="RefSeq" id="WP_106459560.1">
    <property type="nucleotide sequence ID" value="NZ_PXOH01000074.1"/>
</dbReference>
<dbReference type="SUPFAM" id="SSF52540">
    <property type="entry name" value="P-loop containing nucleoside triphosphate hydrolases"/>
    <property type="match status" value="1"/>
</dbReference>
<dbReference type="Pfam" id="PF19263">
    <property type="entry name" value="DUF5906"/>
    <property type="match status" value="1"/>
</dbReference>
<dbReference type="InterPro" id="IPR027417">
    <property type="entry name" value="P-loop_NTPase"/>
</dbReference>
<dbReference type="PROSITE" id="PS51206">
    <property type="entry name" value="SF3_HELICASE_1"/>
    <property type="match status" value="1"/>
</dbReference>
<dbReference type="Gene3D" id="3.40.50.300">
    <property type="entry name" value="P-loop containing nucleotide triphosphate hydrolases"/>
    <property type="match status" value="1"/>
</dbReference>
<feature type="region of interest" description="Disordered" evidence="5">
    <location>
        <begin position="842"/>
        <end position="864"/>
    </location>
</feature>
<feature type="compositionally biased region" description="Polar residues" evidence="5">
    <location>
        <begin position="842"/>
        <end position="862"/>
    </location>
</feature>
<dbReference type="PANTHER" id="PTHR35372">
    <property type="entry name" value="ATP BINDING PROTEIN-RELATED"/>
    <property type="match status" value="1"/>
</dbReference>
<organism evidence="7 8">
    <name type="scientific">Aphanothece hegewaldii CCALA 016</name>
    <dbReference type="NCBI Taxonomy" id="2107694"/>
    <lineage>
        <taxon>Bacteria</taxon>
        <taxon>Bacillati</taxon>
        <taxon>Cyanobacteriota</taxon>
        <taxon>Cyanophyceae</taxon>
        <taxon>Oscillatoriophycideae</taxon>
        <taxon>Chroococcales</taxon>
        <taxon>Aphanothecaceae</taxon>
        <taxon>Aphanothece</taxon>
    </lineage>
</organism>
<evidence type="ECO:0000313" key="8">
    <source>
        <dbReference type="Proteomes" id="UP000239001"/>
    </source>
</evidence>
<evidence type="ECO:0000256" key="3">
    <source>
        <dbReference type="ARBA" id="ARBA00022840"/>
    </source>
</evidence>
<gene>
    <name evidence="7" type="ORF">C7H19_24700</name>
</gene>
<dbReference type="InterPro" id="IPR024385">
    <property type="entry name" value="DUF3854"/>
</dbReference>
<keyword evidence="2" id="KW-0378">Hydrolase</keyword>
<dbReference type="InterPro" id="IPR014015">
    <property type="entry name" value="Helicase_SF3_DNA-vir"/>
</dbReference>
<dbReference type="Pfam" id="PF08706">
    <property type="entry name" value="D5_N"/>
    <property type="match status" value="1"/>
</dbReference>
<dbReference type="GO" id="GO:0016787">
    <property type="term" value="F:hydrolase activity"/>
    <property type="evidence" value="ECO:0007669"/>
    <property type="project" value="UniProtKB-KW"/>
</dbReference>
<accession>A0A2T1LQT4</accession>
<reference evidence="7 8" key="1">
    <citation type="submission" date="2018-03" db="EMBL/GenBank/DDBJ databases">
        <title>The ancient ancestry and fast evolution of plastids.</title>
        <authorList>
            <person name="Moore K.R."/>
            <person name="Magnabosco C."/>
            <person name="Momper L."/>
            <person name="Gold D.A."/>
            <person name="Bosak T."/>
            <person name="Fournier G.P."/>
        </authorList>
    </citation>
    <scope>NUCLEOTIDE SEQUENCE [LARGE SCALE GENOMIC DNA]</scope>
    <source>
        <strain evidence="7 8">CCALA 016</strain>
    </source>
</reference>
<feature type="coiled-coil region" evidence="4">
    <location>
        <begin position="792"/>
        <end position="819"/>
    </location>
</feature>
<dbReference type="InterPro" id="IPR014818">
    <property type="entry name" value="Phage/plasmid_primase_P4_C"/>
</dbReference>
<dbReference type="AlphaFoldDB" id="A0A2T1LQT4"/>
<dbReference type="InterPro" id="IPR045455">
    <property type="entry name" value="NrS-1_pol-like_helicase"/>
</dbReference>